<proteinExistence type="predicted"/>
<dbReference type="Proteomes" id="UP001221268">
    <property type="component" value="Chromosome"/>
</dbReference>
<organism evidence="4 5">
    <name type="scientific">Neisseria lisongii</name>
    <dbReference type="NCBI Taxonomy" id="2912188"/>
    <lineage>
        <taxon>Bacteria</taxon>
        <taxon>Pseudomonadati</taxon>
        <taxon>Pseudomonadota</taxon>
        <taxon>Betaproteobacteria</taxon>
        <taxon>Neisseriales</taxon>
        <taxon>Neisseriaceae</taxon>
        <taxon>Neisseria</taxon>
    </lineage>
</organism>
<keyword evidence="2" id="KW-0808">Transferase</keyword>
<name>A0ABY7RH64_9NEIS</name>
<dbReference type="PANTHER" id="PTHR13778">
    <property type="entry name" value="GLYCOSYLTRANSFERASE 8 DOMAIN-CONTAINING PROTEIN"/>
    <property type="match status" value="1"/>
</dbReference>
<dbReference type="InterPro" id="IPR050748">
    <property type="entry name" value="Glycosyltrans_8_dom-fam"/>
</dbReference>
<dbReference type="InterPro" id="IPR029044">
    <property type="entry name" value="Nucleotide-diphossugar_trans"/>
</dbReference>
<dbReference type="InterPro" id="IPR002495">
    <property type="entry name" value="Glyco_trans_8"/>
</dbReference>
<dbReference type="EMBL" id="CP116766">
    <property type="protein sequence ID" value="WCL70909.1"/>
    <property type="molecule type" value="Genomic_DNA"/>
</dbReference>
<evidence type="ECO:0000313" key="5">
    <source>
        <dbReference type="Proteomes" id="UP001221268"/>
    </source>
</evidence>
<protein>
    <submittedName>
        <fullName evidence="4">Glycosyltransferase</fullName>
    </submittedName>
</protein>
<dbReference type="SUPFAM" id="SSF53448">
    <property type="entry name" value="Nucleotide-diphospho-sugar transferases"/>
    <property type="match status" value="1"/>
</dbReference>
<gene>
    <name evidence="4" type="ORF">PJU73_05975</name>
</gene>
<evidence type="ECO:0000256" key="1">
    <source>
        <dbReference type="ARBA" id="ARBA00022676"/>
    </source>
</evidence>
<dbReference type="Pfam" id="PF01501">
    <property type="entry name" value="Glyco_transf_8"/>
    <property type="match status" value="1"/>
</dbReference>
<accession>A0ABY7RH64</accession>
<dbReference type="RefSeq" id="WP_237091765.1">
    <property type="nucleotide sequence ID" value="NZ_CP116766.1"/>
</dbReference>
<dbReference type="PANTHER" id="PTHR13778:SF47">
    <property type="entry name" value="LIPOPOLYSACCHARIDE 1,3-GALACTOSYLTRANSFERASE"/>
    <property type="match status" value="1"/>
</dbReference>
<keyword evidence="3" id="KW-0479">Metal-binding</keyword>
<keyword evidence="5" id="KW-1185">Reference proteome</keyword>
<keyword evidence="1" id="KW-0328">Glycosyltransferase</keyword>
<reference evidence="4 5" key="1">
    <citation type="submission" date="2023-01" db="EMBL/GenBank/DDBJ databases">
        <authorList>
            <person name="Yang C."/>
        </authorList>
    </citation>
    <scope>NUCLEOTIDE SEQUENCE [LARGE SCALE GENOMIC DNA]</scope>
    <source>
        <strain evidence="4 5">ZJ106</strain>
    </source>
</reference>
<evidence type="ECO:0000256" key="3">
    <source>
        <dbReference type="ARBA" id="ARBA00022723"/>
    </source>
</evidence>
<sequence length="165" mass="19191">MTAIKSICYHNKNIHFHLLNKEYPEEWFDWLNQKLALLGSCIENVKIQGNFAENHHLPHINEATYYRLLIPTLAAEKALYLDCDLVVNTDLLPLYQTDLGDNYLAATVDGVLNYTDHFYYEFPDLKPYFNSGILLFNQDKWKKEGLVEKALAMAGQYNNFYSQST</sequence>
<evidence type="ECO:0000313" key="4">
    <source>
        <dbReference type="EMBL" id="WCL70909.1"/>
    </source>
</evidence>
<dbReference type="Gene3D" id="3.90.550.10">
    <property type="entry name" value="Spore Coat Polysaccharide Biosynthesis Protein SpsA, Chain A"/>
    <property type="match status" value="1"/>
</dbReference>
<evidence type="ECO:0000256" key="2">
    <source>
        <dbReference type="ARBA" id="ARBA00022679"/>
    </source>
</evidence>